<dbReference type="SMART" id="SM00487">
    <property type="entry name" value="DEXDc"/>
    <property type="match status" value="1"/>
</dbReference>
<feature type="domain" description="Helicase ATP-binding" evidence="9">
    <location>
        <begin position="306"/>
        <end position="489"/>
    </location>
</feature>
<dbReference type="AlphaFoldDB" id="A0A1F4Y2F5"/>
<name>A0A1F4Y2F5_9BACT</name>
<dbReference type="GO" id="GO:0005524">
    <property type="term" value="F:ATP binding"/>
    <property type="evidence" value="ECO:0007669"/>
    <property type="project" value="UniProtKB-KW"/>
</dbReference>
<evidence type="ECO:0000256" key="1">
    <source>
        <dbReference type="ARBA" id="ARBA00022741"/>
    </source>
</evidence>
<proteinExistence type="predicted"/>
<dbReference type="InterPro" id="IPR001650">
    <property type="entry name" value="Helicase_C-like"/>
</dbReference>
<keyword evidence="6" id="KW-0238">DNA-binding</keyword>
<evidence type="ECO:0000313" key="12">
    <source>
        <dbReference type="Proteomes" id="UP000176568"/>
    </source>
</evidence>
<protein>
    <recommendedName>
        <fullName evidence="8">Probable DNA 3'-5' helicase RecG</fullName>
    </recommendedName>
</protein>
<reference evidence="11 12" key="1">
    <citation type="journal article" date="2016" name="Nat. Commun.">
        <title>Thousands of microbial genomes shed light on interconnected biogeochemical processes in an aquifer system.</title>
        <authorList>
            <person name="Anantharaman K."/>
            <person name="Brown C.T."/>
            <person name="Hug L.A."/>
            <person name="Sharon I."/>
            <person name="Castelle C.J."/>
            <person name="Probst A.J."/>
            <person name="Thomas B.C."/>
            <person name="Singh A."/>
            <person name="Wilkins M.J."/>
            <person name="Karaoz U."/>
            <person name="Brodie E.L."/>
            <person name="Williams K.H."/>
            <person name="Hubbard S.S."/>
            <person name="Banfield J.F."/>
        </authorList>
    </citation>
    <scope>NUCLEOTIDE SEQUENCE [LARGE SCALE GENOMIC DNA]</scope>
</reference>
<dbReference type="SUPFAM" id="SSF52540">
    <property type="entry name" value="P-loop containing nucleoside triphosphate hydrolases"/>
    <property type="match status" value="2"/>
</dbReference>
<dbReference type="Gene3D" id="2.40.50.140">
    <property type="entry name" value="Nucleic acid-binding proteins"/>
    <property type="match status" value="1"/>
</dbReference>
<dbReference type="GO" id="GO:0016787">
    <property type="term" value="F:hydrolase activity"/>
    <property type="evidence" value="ECO:0007669"/>
    <property type="project" value="UniProtKB-KW"/>
</dbReference>
<keyword evidence="5" id="KW-0067">ATP-binding</keyword>
<sequence>MTSNDQLSEHFRLAEPQKLALKKLGITTVHDLLYHFPARFDQAGGESNVGQLQLGQEVTLVGTLEKLETKKSWKSRIPMSEGYLRDQSGRVKLMWFNQPYIAKMYADGTHVKATGKVTGSAGKLYVANPQLEKMSSDEVTLFATQKPSLEKVLGGPRFPSETLRQTFSQEVSVPQFFAVYPETKGITSLWFRHAIKKVVAEGAIETAEDPIPPEILKRYNLPTLKTALVWIHAPEKLKDFEAAKKRFAFEEVFMIQLERGIERRKQLKEKSFAVDAPKKAVDDFIGTFPFQATNAQEKAIEAILQDMRSGHPMSRLLEGDVGSGKTAVAATAAYAAVRTRPENQKFGTLQVAYMAPTEILAKQHFESFIKYFETFPINIGLITGSGCYKFPSKIGRGKSTTISRTQLLKWVANGEIPVLIGTHALIQKSVKFKHLALVVIDEQHRFGTAQRQKLAQKEVRVPHLLSMTATPIPRTLALTIYGDLDLTLLDEMPAGRKRIITEIVKPDKRGDAYAKIHEQLKEGRQAYVICPRIDEPDPDKAFALQAKSVKAEAKRLKEKVFPEYEIDILHSKMTPKEKDLVMKRFSDHEIDILVATSVVEVGVNVPNATMIFIEGAERFGLAQLHQLRGRVVRSNHQAYCFVCPESRGETTLARLKALVTAKNGFELAEQDLLQRGPGELSGRKQWGISDIGMEALKNLKLVEAARTEALTLVQKDENLKKYPLLQHALFARANAVHFE</sequence>
<dbReference type="InterPro" id="IPR012340">
    <property type="entry name" value="NA-bd_OB-fold"/>
</dbReference>
<dbReference type="InterPro" id="IPR014001">
    <property type="entry name" value="Helicase_ATP-bd"/>
</dbReference>
<evidence type="ECO:0000256" key="8">
    <source>
        <dbReference type="ARBA" id="ARBA00049819"/>
    </source>
</evidence>
<evidence type="ECO:0000259" key="9">
    <source>
        <dbReference type="PROSITE" id="PS51192"/>
    </source>
</evidence>
<dbReference type="InterPro" id="IPR011545">
    <property type="entry name" value="DEAD/DEAH_box_helicase_dom"/>
</dbReference>
<evidence type="ECO:0000313" key="11">
    <source>
        <dbReference type="EMBL" id="OGC88132.1"/>
    </source>
</evidence>
<keyword evidence="3" id="KW-0378">Hydrolase</keyword>
<dbReference type="CDD" id="cd04488">
    <property type="entry name" value="RecG_wedge_OBF"/>
    <property type="match status" value="1"/>
</dbReference>
<dbReference type="Pfam" id="PF19833">
    <property type="entry name" value="RecG_dom3_C"/>
    <property type="match status" value="1"/>
</dbReference>
<dbReference type="PANTHER" id="PTHR47964:SF1">
    <property type="entry name" value="ATP-DEPENDENT DNA HELICASE HOMOLOG RECG, CHLOROPLASTIC"/>
    <property type="match status" value="1"/>
</dbReference>
<dbReference type="InterPro" id="IPR027417">
    <property type="entry name" value="P-loop_NTPase"/>
</dbReference>
<keyword evidence="7" id="KW-0234">DNA repair</keyword>
<evidence type="ECO:0000256" key="3">
    <source>
        <dbReference type="ARBA" id="ARBA00022801"/>
    </source>
</evidence>
<dbReference type="InterPro" id="IPR045562">
    <property type="entry name" value="RecG_dom3_C"/>
</dbReference>
<evidence type="ECO:0000256" key="5">
    <source>
        <dbReference type="ARBA" id="ARBA00022840"/>
    </source>
</evidence>
<accession>A0A1F4Y2F5</accession>
<dbReference type="GO" id="GO:0003678">
    <property type="term" value="F:DNA helicase activity"/>
    <property type="evidence" value="ECO:0007669"/>
    <property type="project" value="TreeGrafter"/>
</dbReference>
<dbReference type="GO" id="GO:0003677">
    <property type="term" value="F:DNA binding"/>
    <property type="evidence" value="ECO:0007669"/>
    <property type="project" value="UniProtKB-KW"/>
</dbReference>
<organism evidence="11 12">
    <name type="scientific">Candidatus Adlerbacteria bacterium RIFOXYC1_FULL_48_26</name>
    <dbReference type="NCBI Taxonomy" id="1797247"/>
    <lineage>
        <taxon>Bacteria</taxon>
        <taxon>Candidatus Adleribacteriota</taxon>
    </lineage>
</organism>
<dbReference type="InterPro" id="IPR047112">
    <property type="entry name" value="RecG/Mfd"/>
</dbReference>
<dbReference type="Pfam" id="PF00270">
    <property type="entry name" value="DEAD"/>
    <property type="match status" value="1"/>
</dbReference>
<dbReference type="InterPro" id="IPR033454">
    <property type="entry name" value="RecG_wedge"/>
</dbReference>
<feature type="domain" description="Helicase C-terminal" evidence="10">
    <location>
        <begin position="508"/>
        <end position="673"/>
    </location>
</feature>
<dbReference type="GO" id="GO:0006281">
    <property type="term" value="P:DNA repair"/>
    <property type="evidence" value="ECO:0007669"/>
    <property type="project" value="UniProtKB-KW"/>
</dbReference>
<evidence type="ECO:0000256" key="2">
    <source>
        <dbReference type="ARBA" id="ARBA00022763"/>
    </source>
</evidence>
<evidence type="ECO:0000256" key="6">
    <source>
        <dbReference type="ARBA" id="ARBA00023125"/>
    </source>
</evidence>
<dbReference type="NCBIfam" id="NF008168">
    <property type="entry name" value="PRK10917.2-2"/>
    <property type="match status" value="1"/>
</dbReference>
<dbReference type="STRING" id="1797247.A2419_01530"/>
<evidence type="ECO:0000256" key="4">
    <source>
        <dbReference type="ARBA" id="ARBA00022806"/>
    </source>
</evidence>
<dbReference type="Gene3D" id="3.40.50.300">
    <property type="entry name" value="P-loop containing nucleotide triphosphate hydrolases"/>
    <property type="match status" value="2"/>
</dbReference>
<dbReference type="SMART" id="SM00490">
    <property type="entry name" value="HELICc"/>
    <property type="match status" value="1"/>
</dbReference>
<dbReference type="PANTHER" id="PTHR47964">
    <property type="entry name" value="ATP-DEPENDENT DNA HELICASE HOMOLOG RECG, CHLOROPLASTIC"/>
    <property type="match status" value="1"/>
</dbReference>
<evidence type="ECO:0000259" key="10">
    <source>
        <dbReference type="PROSITE" id="PS51194"/>
    </source>
</evidence>
<dbReference type="EMBL" id="MEXB01000012">
    <property type="protein sequence ID" value="OGC88132.1"/>
    <property type="molecule type" value="Genomic_DNA"/>
</dbReference>
<keyword evidence="4" id="KW-0347">Helicase</keyword>
<dbReference type="Pfam" id="PF00271">
    <property type="entry name" value="Helicase_C"/>
    <property type="match status" value="1"/>
</dbReference>
<keyword evidence="1" id="KW-0547">Nucleotide-binding</keyword>
<comment type="caution">
    <text evidence="11">The sequence shown here is derived from an EMBL/GenBank/DDBJ whole genome shotgun (WGS) entry which is preliminary data.</text>
</comment>
<dbReference type="Pfam" id="PF17191">
    <property type="entry name" value="RecG_wedge"/>
    <property type="match status" value="1"/>
</dbReference>
<evidence type="ECO:0000256" key="7">
    <source>
        <dbReference type="ARBA" id="ARBA00023204"/>
    </source>
</evidence>
<dbReference type="Proteomes" id="UP000176568">
    <property type="component" value="Unassembled WGS sequence"/>
</dbReference>
<dbReference type="PROSITE" id="PS51194">
    <property type="entry name" value="HELICASE_CTER"/>
    <property type="match status" value="1"/>
</dbReference>
<gene>
    <name evidence="11" type="ORF">A2419_01530</name>
</gene>
<dbReference type="PROSITE" id="PS51192">
    <property type="entry name" value="HELICASE_ATP_BIND_1"/>
    <property type="match status" value="1"/>
</dbReference>
<dbReference type="SUPFAM" id="SSF50249">
    <property type="entry name" value="Nucleic acid-binding proteins"/>
    <property type="match status" value="1"/>
</dbReference>
<keyword evidence="2" id="KW-0227">DNA damage</keyword>